<reference evidence="1" key="1">
    <citation type="submission" date="2021-04" db="EMBL/GenBank/DDBJ databases">
        <title>Proteiniclasticum sedimins sp. nov., an obligate anaerobic bacterium isolated from anaerobic sludge.</title>
        <authorList>
            <person name="Liu J."/>
        </authorList>
    </citation>
    <scope>NUCLEOTIDE SEQUENCE</scope>
    <source>
        <strain evidence="1">BAD-10</strain>
    </source>
</reference>
<sequence>MNQKRVRILYFTDPFCSWCWASEPTLLALMEQYGDQVEVQTVMGGMIRDFSDFNDAANGISNPQAVMPHWRMVEERTRQPIDERVWEKVTDPHFSTWPANIAAKAAYLQGKTLGDQYLRRIRRATMTERLVVASPEVLLELAKEIEGLDLARFAKDLNGADATESFHEDLRLGQAYGVTGFPTMIFVLEDPKAQGEQGKAYLINGFRSLGTYEKALKLLLPEVEKRALPTMEELVKKHGPLTTKELSEVLGLSMDRVIQEGEGKVQAGSLRMTPVSGEKLWMLPEIWS</sequence>
<dbReference type="Gene3D" id="3.40.30.10">
    <property type="entry name" value="Glutaredoxin"/>
    <property type="match status" value="1"/>
</dbReference>
<dbReference type="CDD" id="cd03025">
    <property type="entry name" value="DsbA_FrnE_like"/>
    <property type="match status" value="1"/>
</dbReference>
<keyword evidence="2" id="KW-1185">Reference proteome</keyword>
<dbReference type="PANTHER" id="PTHR13887:SF54">
    <property type="entry name" value="DSBA FAMILY PROTEIN"/>
    <property type="match status" value="1"/>
</dbReference>
<dbReference type="Proteomes" id="UP000675379">
    <property type="component" value="Unassembled WGS sequence"/>
</dbReference>
<protein>
    <submittedName>
        <fullName evidence="1">DsbA family protein</fullName>
    </submittedName>
</protein>
<dbReference type="SUPFAM" id="SSF52833">
    <property type="entry name" value="Thioredoxin-like"/>
    <property type="match status" value="1"/>
</dbReference>
<dbReference type="AlphaFoldDB" id="A0A941CTG3"/>
<proteinExistence type="predicted"/>
<name>A0A941CTG3_9CLOT</name>
<comment type="caution">
    <text evidence="1">The sequence shown here is derived from an EMBL/GenBank/DDBJ whole genome shotgun (WGS) entry which is preliminary data.</text>
</comment>
<organism evidence="1 2">
    <name type="scientific">Proteiniclasticum sediminis</name>
    <dbReference type="NCBI Taxonomy" id="2804028"/>
    <lineage>
        <taxon>Bacteria</taxon>
        <taxon>Bacillati</taxon>
        <taxon>Bacillota</taxon>
        <taxon>Clostridia</taxon>
        <taxon>Eubacteriales</taxon>
        <taxon>Clostridiaceae</taxon>
        <taxon>Proteiniclasticum</taxon>
    </lineage>
</organism>
<evidence type="ECO:0000313" key="2">
    <source>
        <dbReference type="Proteomes" id="UP000675379"/>
    </source>
</evidence>
<gene>
    <name evidence="1" type="ORF">KCG48_12250</name>
</gene>
<accession>A0A941CTG3</accession>
<dbReference type="RefSeq" id="WP_211802505.1">
    <property type="nucleotide sequence ID" value="NZ_JAGSCS010000020.1"/>
</dbReference>
<dbReference type="InterPro" id="IPR036249">
    <property type="entry name" value="Thioredoxin-like_sf"/>
</dbReference>
<dbReference type="Pfam" id="PF13743">
    <property type="entry name" value="Thioredoxin_5"/>
    <property type="match status" value="1"/>
</dbReference>
<dbReference type="PANTHER" id="PTHR13887">
    <property type="entry name" value="GLUTATHIONE S-TRANSFERASE KAPPA"/>
    <property type="match status" value="1"/>
</dbReference>
<dbReference type="EMBL" id="JAGSCS010000020">
    <property type="protein sequence ID" value="MBR0577086.1"/>
    <property type="molecule type" value="Genomic_DNA"/>
</dbReference>
<evidence type="ECO:0000313" key="1">
    <source>
        <dbReference type="EMBL" id="MBR0577086.1"/>
    </source>
</evidence>